<evidence type="ECO:0000313" key="4">
    <source>
        <dbReference type="Proteomes" id="UP000799444"/>
    </source>
</evidence>
<gene>
    <name evidence="3" type="ORF">EJ04DRAFT_395468</name>
</gene>
<dbReference type="OrthoDB" id="346910at2759"/>
<dbReference type="Pfam" id="PF00887">
    <property type="entry name" value="ACBP"/>
    <property type="match status" value="1"/>
</dbReference>
<dbReference type="Gene3D" id="1.20.80.10">
    <property type="match status" value="1"/>
</dbReference>
<protein>
    <recommendedName>
        <fullName evidence="2">ACB domain-containing protein</fullName>
    </recommendedName>
</protein>
<feature type="domain" description="ACB" evidence="2">
    <location>
        <begin position="1"/>
        <end position="73"/>
    </location>
</feature>
<feature type="non-terminal residue" evidence="3">
    <location>
        <position position="1"/>
    </location>
</feature>
<keyword evidence="1" id="KW-0446">Lipid-binding</keyword>
<dbReference type="PROSITE" id="PS51228">
    <property type="entry name" value="ACB_2"/>
    <property type="match status" value="1"/>
</dbReference>
<feature type="non-terminal residue" evidence="3">
    <location>
        <position position="73"/>
    </location>
</feature>
<dbReference type="PANTHER" id="PTHR23310:SF133">
    <property type="entry name" value="COA BINDING PROTEIN, PUTATIVE (AFU_ORTHOLOGUE AFUA_1G12300)-RELATED"/>
    <property type="match status" value="1"/>
</dbReference>
<reference evidence="3" key="1">
    <citation type="journal article" date="2020" name="Stud. Mycol.">
        <title>101 Dothideomycetes genomes: a test case for predicting lifestyles and emergence of pathogens.</title>
        <authorList>
            <person name="Haridas S."/>
            <person name="Albert R."/>
            <person name="Binder M."/>
            <person name="Bloem J."/>
            <person name="Labutti K."/>
            <person name="Salamov A."/>
            <person name="Andreopoulos B."/>
            <person name="Baker S."/>
            <person name="Barry K."/>
            <person name="Bills G."/>
            <person name="Bluhm B."/>
            <person name="Cannon C."/>
            <person name="Castanera R."/>
            <person name="Culley D."/>
            <person name="Daum C."/>
            <person name="Ezra D."/>
            <person name="Gonzalez J."/>
            <person name="Henrissat B."/>
            <person name="Kuo A."/>
            <person name="Liang C."/>
            <person name="Lipzen A."/>
            <person name="Lutzoni F."/>
            <person name="Magnuson J."/>
            <person name="Mondo S."/>
            <person name="Nolan M."/>
            <person name="Ohm R."/>
            <person name="Pangilinan J."/>
            <person name="Park H.-J."/>
            <person name="Ramirez L."/>
            <person name="Alfaro M."/>
            <person name="Sun H."/>
            <person name="Tritt A."/>
            <person name="Yoshinaga Y."/>
            <person name="Zwiers L.-H."/>
            <person name="Turgeon B."/>
            <person name="Goodwin S."/>
            <person name="Spatafora J."/>
            <person name="Crous P."/>
            <person name="Grigoriev I."/>
        </authorList>
    </citation>
    <scope>NUCLEOTIDE SEQUENCE</scope>
    <source>
        <strain evidence="3">CBS 125425</strain>
    </source>
</reference>
<proteinExistence type="predicted"/>
<accession>A0A9P4QKL2</accession>
<evidence type="ECO:0000259" key="2">
    <source>
        <dbReference type="PROSITE" id="PS51228"/>
    </source>
</evidence>
<organism evidence="3 4">
    <name type="scientific">Polyplosphaeria fusca</name>
    <dbReference type="NCBI Taxonomy" id="682080"/>
    <lineage>
        <taxon>Eukaryota</taxon>
        <taxon>Fungi</taxon>
        <taxon>Dikarya</taxon>
        <taxon>Ascomycota</taxon>
        <taxon>Pezizomycotina</taxon>
        <taxon>Dothideomycetes</taxon>
        <taxon>Pleosporomycetidae</taxon>
        <taxon>Pleosporales</taxon>
        <taxon>Tetraplosphaeriaceae</taxon>
        <taxon>Polyplosphaeria</taxon>
    </lineage>
</organism>
<name>A0A9P4QKL2_9PLEO</name>
<dbReference type="InterPro" id="IPR035984">
    <property type="entry name" value="Acyl-CoA-binding_sf"/>
</dbReference>
<dbReference type="SUPFAM" id="SSF47027">
    <property type="entry name" value="Acyl-CoA binding protein"/>
    <property type="match status" value="1"/>
</dbReference>
<evidence type="ECO:0000256" key="1">
    <source>
        <dbReference type="ARBA" id="ARBA00023121"/>
    </source>
</evidence>
<sequence length="73" mass="8477">AQRPPMETRMKLYGLYKQAMEGDIPMARSELTSGPEARSALEKWEAWHRLEGTPRTEAKARYISLLIDTLHKY</sequence>
<dbReference type="EMBL" id="ML996333">
    <property type="protein sequence ID" value="KAF2727420.1"/>
    <property type="molecule type" value="Genomic_DNA"/>
</dbReference>
<dbReference type="PANTHER" id="PTHR23310">
    <property type="entry name" value="ACYL-COA-BINDING PROTEIN, ACBP"/>
    <property type="match status" value="1"/>
</dbReference>
<dbReference type="InterPro" id="IPR014352">
    <property type="entry name" value="FERM/acyl-CoA-bd_prot_sf"/>
</dbReference>
<evidence type="ECO:0000313" key="3">
    <source>
        <dbReference type="EMBL" id="KAF2727420.1"/>
    </source>
</evidence>
<dbReference type="AlphaFoldDB" id="A0A9P4QKL2"/>
<keyword evidence="4" id="KW-1185">Reference proteome</keyword>
<dbReference type="InterPro" id="IPR000582">
    <property type="entry name" value="Acyl-CoA-binding_protein"/>
</dbReference>
<comment type="caution">
    <text evidence="3">The sequence shown here is derived from an EMBL/GenBank/DDBJ whole genome shotgun (WGS) entry which is preliminary data.</text>
</comment>
<dbReference type="Proteomes" id="UP000799444">
    <property type="component" value="Unassembled WGS sequence"/>
</dbReference>
<dbReference type="GO" id="GO:0006631">
    <property type="term" value="P:fatty acid metabolic process"/>
    <property type="evidence" value="ECO:0007669"/>
    <property type="project" value="TreeGrafter"/>
</dbReference>
<dbReference type="GO" id="GO:0000062">
    <property type="term" value="F:fatty-acyl-CoA binding"/>
    <property type="evidence" value="ECO:0007669"/>
    <property type="project" value="InterPro"/>
</dbReference>